<proteinExistence type="predicted"/>
<keyword evidence="1" id="KW-0732">Signal</keyword>
<evidence type="ECO:0000313" key="2">
    <source>
        <dbReference type="EMBL" id="MST96198.1"/>
    </source>
</evidence>
<comment type="caution">
    <text evidence="2">The sequence shown here is derived from an EMBL/GenBank/DDBJ whole genome shotgun (WGS) entry which is preliminary data.</text>
</comment>
<dbReference type="SUPFAM" id="SSF51445">
    <property type="entry name" value="(Trans)glycosidases"/>
    <property type="match status" value="1"/>
</dbReference>
<dbReference type="RefSeq" id="WP_154417062.1">
    <property type="nucleotide sequence ID" value="NZ_VUNS01000003.1"/>
</dbReference>
<feature type="signal peptide" evidence="1">
    <location>
        <begin position="1"/>
        <end position="22"/>
    </location>
</feature>
<dbReference type="EMBL" id="VUNS01000003">
    <property type="protein sequence ID" value="MST96198.1"/>
    <property type="molecule type" value="Genomic_DNA"/>
</dbReference>
<dbReference type="InterPro" id="IPR017853">
    <property type="entry name" value="GH"/>
</dbReference>
<dbReference type="PANTHER" id="PTHR12631:SF10">
    <property type="entry name" value="BETA-XYLOSIDASE-LIKE PROTEIN-RELATED"/>
    <property type="match status" value="1"/>
</dbReference>
<sequence length="778" mass="85755">MKHFLRICTACAAVAAASTLPAVEVILDGCRSTAGWNSFNGSEFKGAKVSLSGGADGLKLGYDFAGGGQYVGCHPKKLAVPQADSLSVTVNASSPVGFNYRLIDSTGRTFQGKGFTLRQGVDEKLTLSTTGPWSTAWGGSGTHNRPEFPLKSVWLMATKGKDQPPAGTVTIKSVTAEVPELPENAVSGTGFERNLAGWTLKGEWMPQLEGAMLKITPVSAGDRPAQLEIVFPQPGRDLVRRYRLTPGNTNPVYYKVPFPAEVNPRNRYRITLKVADDNGARAEFVTTLSGKLAGTVNLGDPRSSREIEKSKFGTCVHFSYAPKPEGAFKGWYPKELLLDEISNCGFKFIREGLAMDKLPDGSWKIRDVDLETLKKAKERGIEQIVVIGMSAKETIPEFLNKVRAMVEQSRDYVNIYELGNEPNNFGQWRQTFRHKGKDGSWNGYESDGTVSEWVRKHVEYTNAGADLIKKIAPDKTVIGLGSCAPTNFHALNAGVSKNLDGVVEHPYTFSLPPEKVPFGKRLAKRDGIAIGDDEHTFRGLVESYHEHFRKTGKPRSLWVTEFGFTTFELSDAKAKGLYVGFSEQAQALYLLRRFVESLSLPVAVSCQYDFIDDYDSNPATDEANFGILRADYSRKPAFYVLQRMNSLLAGAEPDPSLQLKVTKEALHRSMVRGELVKDWDAAKIDAANGVRLAAFRQPDRPNERMAAVWSMQPYSGEFNTRPVSFEVGGLQDFTAMPVAIDMMTGESFDLPVKFENGKATVTELPLGQTVLLIKFFRK</sequence>
<evidence type="ECO:0008006" key="4">
    <source>
        <dbReference type="Google" id="ProtNLM"/>
    </source>
</evidence>
<dbReference type="Proteomes" id="UP000435649">
    <property type="component" value="Unassembled WGS sequence"/>
</dbReference>
<feature type="chain" id="PRO_5032997369" description="Glycoside hydrolase family 5 domain-containing protein" evidence="1">
    <location>
        <begin position="23"/>
        <end position="778"/>
    </location>
</feature>
<evidence type="ECO:0000313" key="3">
    <source>
        <dbReference type="Proteomes" id="UP000435649"/>
    </source>
</evidence>
<dbReference type="InterPro" id="IPR051923">
    <property type="entry name" value="Glycosyl_Hydrolase_39"/>
</dbReference>
<dbReference type="AlphaFoldDB" id="A0A844G0T8"/>
<dbReference type="GO" id="GO:0004553">
    <property type="term" value="F:hydrolase activity, hydrolyzing O-glycosyl compounds"/>
    <property type="evidence" value="ECO:0007669"/>
    <property type="project" value="TreeGrafter"/>
</dbReference>
<evidence type="ECO:0000256" key="1">
    <source>
        <dbReference type="SAM" id="SignalP"/>
    </source>
</evidence>
<accession>A0A844G0T8</accession>
<dbReference type="PANTHER" id="PTHR12631">
    <property type="entry name" value="ALPHA-L-IDURONIDASE"/>
    <property type="match status" value="1"/>
</dbReference>
<reference evidence="2 3" key="1">
    <citation type="submission" date="2019-08" db="EMBL/GenBank/DDBJ databases">
        <title>In-depth cultivation of the pig gut microbiome towards novel bacterial diversity and tailored functional studies.</title>
        <authorList>
            <person name="Wylensek D."/>
            <person name="Hitch T.C.A."/>
            <person name="Clavel T."/>
        </authorList>
    </citation>
    <scope>NUCLEOTIDE SEQUENCE [LARGE SCALE GENOMIC DNA]</scope>
    <source>
        <strain evidence="2 3">BBE-744-WT-12</strain>
    </source>
</reference>
<gene>
    <name evidence="2" type="ORF">FYJ85_03950</name>
</gene>
<organism evidence="2 3">
    <name type="scientific">Victivallis lenta</name>
    <dbReference type="NCBI Taxonomy" id="2606640"/>
    <lineage>
        <taxon>Bacteria</taxon>
        <taxon>Pseudomonadati</taxon>
        <taxon>Lentisphaerota</taxon>
        <taxon>Lentisphaeria</taxon>
        <taxon>Victivallales</taxon>
        <taxon>Victivallaceae</taxon>
        <taxon>Victivallis</taxon>
    </lineage>
</organism>
<name>A0A844G0T8_9BACT</name>
<dbReference type="Gene3D" id="3.20.20.80">
    <property type="entry name" value="Glycosidases"/>
    <property type="match status" value="1"/>
</dbReference>
<protein>
    <recommendedName>
        <fullName evidence="4">Glycoside hydrolase family 5 domain-containing protein</fullName>
    </recommendedName>
</protein>
<keyword evidence="3" id="KW-1185">Reference proteome</keyword>